<evidence type="ECO:0000313" key="2">
    <source>
        <dbReference type="Proteomes" id="UP000071561"/>
    </source>
</evidence>
<dbReference type="EMBL" id="CP014504">
    <property type="protein sequence ID" value="AMP99982.1"/>
    <property type="molecule type" value="Genomic_DNA"/>
</dbReference>
<dbReference type="PATRIC" id="fig|188932.3.peg.3240"/>
<dbReference type="KEGG" id="pcm:AY601_3110"/>
<gene>
    <name evidence="1" type="ORF">AY601_3110</name>
</gene>
<proteinExistence type="predicted"/>
<keyword evidence="2" id="KW-1185">Reference proteome</keyword>
<dbReference type="AlphaFoldDB" id="A0A127VF61"/>
<evidence type="ECO:0000313" key="1">
    <source>
        <dbReference type="EMBL" id="AMP99982.1"/>
    </source>
</evidence>
<name>A0A127VF61_9SPHI</name>
<sequence>MTAVDLQKRQKLFYSIIDQVEKEYHLYFGLKSIQKRLSQTERIYDHFILDHQSFELSFYPESDLPQEIRDLVLNAHHEIFSKQTHLG</sequence>
<organism evidence="1 2">
    <name type="scientific">Pedobacter cryoconitis</name>
    <dbReference type="NCBI Taxonomy" id="188932"/>
    <lineage>
        <taxon>Bacteria</taxon>
        <taxon>Pseudomonadati</taxon>
        <taxon>Bacteroidota</taxon>
        <taxon>Sphingobacteriia</taxon>
        <taxon>Sphingobacteriales</taxon>
        <taxon>Sphingobacteriaceae</taxon>
        <taxon>Pedobacter</taxon>
    </lineage>
</organism>
<dbReference type="Proteomes" id="UP000071561">
    <property type="component" value="Chromosome"/>
</dbReference>
<reference evidence="1 2" key="1">
    <citation type="submission" date="2016-03" db="EMBL/GenBank/DDBJ databases">
        <title>Complete genome sequence of Pedobacter cryoconitis PAMC 27485.</title>
        <authorList>
            <person name="Lee J."/>
            <person name="Kim O.-S."/>
        </authorList>
    </citation>
    <scope>NUCLEOTIDE SEQUENCE [LARGE SCALE GENOMIC DNA]</scope>
    <source>
        <strain evidence="1 2">PAMC 27485</strain>
    </source>
</reference>
<dbReference type="OrthoDB" id="769565at2"/>
<dbReference type="RefSeq" id="WP_068402609.1">
    <property type="nucleotide sequence ID" value="NZ_CP014504.1"/>
</dbReference>
<protein>
    <submittedName>
        <fullName evidence="1">Uncharacterized protein</fullName>
    </submittedName>
</protein>
<accession>A0A127VF61</accession>